<feature type="transmembrane region" description="Helical" evidence="8">
    <location>
        <begin position="12"/>
        <end position="37"/>
    </location>
</feature>
<dbReference type="GeneID" id="59380393"/>
<dbReference type="RefSeq" id="XP_036627451.1">
    <property type="nucleotide sequence ID" value="XM_036780068.1"/>
</dbReference>
<dbReference type="EMBL" id="JACETU010000008">
    <property type="protein sequence ID" value="KAF7422419.1"/>
    <property type="molecule type" value="Genomic_DNA"/>
</dbReference>
<dbReference type="GO" id="GO:0015099">
    <property type="term" value="F:nickel cation transmembrane transporter activity"/>
    <property type="evidence" value="ECO:0007669"/>
    <property type="project" value="InterPro"/>
</dbReference>
<evidence type="ECO:0000313" key="9">
    <source>
        <dbReference type="EMBL" id="KAF7422419.1"/>
    </source>
</evidence>
<dbReference type="InterPro" id="IPR004688">
    <property type="entry name" value="Ni/Co_transpt"/>
</dbReference>
<dbReference type="VEuPathDB" id="FungiDB:PC9H_010575"/>
<evidence type="ECO:0000256" key="3">
    <source>
        <dbReference type="ARBA" id="ARBA00022448"/>
    </source>
</evidence>
<evidence type="ECO:0000256" key="5">
    <source>
        <dbReference type="ARBA" id="ARBA00022692"/>
    </source>
</evidence>
<keyword evidence="3" id="KW-0813">Transport</keyword>
<keyword evidence="7 8" id="KW-0472">Membrane</keyword>
<keyword evidence="5 8" id="KW-0812">Transmembrane</keyword>
<feature type="transmembrane region" description="Helical" evidence="8">
    <location>
        <begin position="128"/>
        <end position="151"/>
    </location>
</feature>
<keyword evidence="6 8" id="KW-1133">Transmembrane helix</keyword>
<reference evidence="9" key="1">
    <citation type="submission" date="2019-07" db="EMBL/GenBank/DDBJ databases">
        <authorList>
            <person name="Palmer J.M."/>
        </authorList>
    </citation>
    <scope>NUCLEOTIDE SEQUENCE</scope>
    <source>
        <strain evidence="9">PC9</strain>
    </source>
</reference>
<protein>
    <recommendedName>
        <fullName evidence="11">Nickel/cobalt efflux system</fullName>
    </recommendedName>
</protein>
<keyword evidence="10" id="KW-1185">Reference proteome</keyword>
<accession>A0A8H6ZMB5</accession>
<feature type="transmembrane region" description="Helical" evidence="8">
    <location>
        <begin position="373"/>
        <end position="397"/>
    </location>
</feature>
<comment type="subcellular location">
    <subcellularLocation>
        <location evidence="1">Endomembrane system</location>
        <topology evidence="1">Multi-pass membrane protein</topology>
    </subcellularLocation>
</comment>
<feature type="transmembrane region" description="Helical" evidence="8">
    <location>
        <begin position="205"/>
        <end position="228"/>
    </location>
</feature>
<evidence type="ECO:0000256" key="7">
    <source>
        <dbReference type="ARBA" id="ARBA00023136"/>
    </source>
</evidence>
<gene>
    <name evidence="9" type="ORF">PC9H_010575</name>
</gene>
<evidence type="ECO:0000256" key="1">
    <source>
        <dbReference type="ARBA" id="ARBA00004127"/>
    </source>
</evidence>
<comment type="similarity">
    <text evidence="2">Belongs to the NiCoT transporter (TC 2.A.52) family.</text>
</comment>
<comment type="caution">
    <text evidence="9">The sequence shown here is derived from an EMBL/GenBank/DDBJ whole genome shotgun (WGS) entry which is preliminary data.</text>
</comment>
<dbReference type="InterPro" id="IPR011541">
    <property type="entry name" value="Ni/Co_transpt_high_affinity"/>
</dbReference>
<organism evidence="9 10">
    <name type="scientific">Pleurotus ostreatus</name>
    <name type="common">Oyster mushroom</name>
    <name type="synonym">White-rot fungus</name>
    <dbReference type="NCBI Taxonomy" id="5322"/>
    <lineage>
        <taxon>Eukaryota</taxon>
        <taxon>Fungi</taxon>
        <taxon>Dikarya</taxon>
        <taxon>Basidiomycota</taxon>
        <taxon>Agaricomycotina</taxon>
        <taxon>Agaricomycetes</taxon>
        <taxon>Agaricomycetidae</taxon>
        <taxon>Agaricales</taxon>
        <taxon>Pleurotineae</taxon>
        <taxon>Pleurotaceae</taxon>
        <taxon>Pleurotus</taxon>
    </lineage>
</organism>
<evidence type="ECO:0000256" key="2">
    <source>
        <dbReference type="ARBA" id="ARBA00010892"/>
    </source>
</evidence>
<evidence type="ECO:0000256" key="8">
    <source>
        <dbReference type="SAM" id="Phobius"/>
    </source>
</evidence>
<dbReference type="PANTHER" id="PTHR31611:SF0">
    <property type="entry name" value="HIGH-AFFINITY NICKEL TRANSPORT PROTEIN NIC1"/>
    <property type="match status" value="1"/>
</dbReference>
<dbReference type="Proteomes" id="UP000623687">
    <property type="component" value="Unassembled WGS sequence"/>
</dbReference>
<evidence type="ECO:0000313" key="10">
    <source>
        <dbReference type="Proteomes" id="UP000623687"/>
    </source>
</evidence>
<feature type="transmembrane region" description="Helical" evidence="8">
    <location>
        <begin position="83"/>
        <end position="108"/>
    </location>
</feature>
<evidence type="ECO:0000256" key="4">
    <source>
        <dbReference type="ARBA" id="ARBA00022596"/>
    </source>
</evidence>
<proteinExistence type="inferred from homology"/>
<dbReference type="Pfam" id="PF03824">
    <property type="entry name" value="NicO"/>
    <property type="match status" value="1"/>
</dbReference>
<evidence type="ECO:0000256" key="6">
    <source>
        <dbReference type="ARBA" id="ARBA00022989"/>
    </source>
</evidence>
<keyword evidence="4" id="KW-0533">Nickel</keyword>
<dbReference type="GO" id="GO:0005886">
    <property type="term" value="C:plasma membrane"/>
    <property type="evidence" value="ECO:0007669"/>
    <property type="project" value="InterPro"/>
</dbReference>
<evidence type="ECO:0008006" key="11">
    <source>
        <dbReference type="Google" id="ProtNLM"/>
    </source>
</evidence>
<sequence>MFPCRFPSLTLFGRSALLIVLLLSVNALLWAVAGILFGKDKNTQPILSLALLAWTLGLRHALDADHISAIDNATRGLISMGQLPVTCGLFFSLGHSTIVIVVIVAIAISTDIYNKLDGVGTVGGIVAGAAVSGTFLFIVGLANSIILWRVVQYRRLEHQMAQGLLSPDDAREALDDNPKHSQTFVLRLLGPVITFVDRPWKMYPVGLLFGLGFDTASSIALLAVSAIAKNGADGKPIPHAYIVILPLLFTAGMTLIDSADSILMLYSYSGFPERSWHLFEKTSLLPTSRLGPEEAVDRPSDDAAHIEASAVPQLPRTNNELSGEYDTMNKNSVKAAVTSTDGSQAPAVSPSSQKVLSEDTRVMIVKRNMMSGLSIVLTLMSILVAFSISLITIMGLIGENCASCREAAEAEDGGGLAGRWWRGWANANEHSGFIGAGIVGSFIAVVAAWYGIRYVMRRRRVNHCQNFSGRALFPRSIMAAISTTWQIIFKHGISYFKNGRYDESIQCFNEASLLSSRPRSRLMFSS</sequence>
<dbReference type="AlphaFoldDB" id="A0A8H6ZMB5"/>
<dbReference type="PANTHER" id="PTHR31611">
    <property type="entry name" value="HIGH-AFFINITY NICKEL TRANSPORT PROTEIN NIC1"/>
    <property type="match status" value="1"/>
</dbReference>
<dbReference type="OrthoDB" id="5197598at2759"/>
<feature type="transmembrane region" description="Helical" evidence="8">
    <location>
        <begin position="432"/>
        <end position="452"/>
    </location>
</feature>
<feature type="transmembrane region" description="Helical" evidence="8">
    <location>
        <begin position="240"/>
        <end position="266"/>
    </location>
</feature>
<dbReference type="GO" id="GO:0012505">
    <property type="term" value="C:endomembrane system"/>
    <property type="evidence" value="ECO:0007669"/>
    <property type="project" value="UniProtKB-SubCell"/>
</dbReference>
<name>A0A8H6ZMB5_PLEOS</name>